<name>A0A9W4VWR9_9GAMM</name>
<dbReference type="InterPro" id="IPR000524">
    <property type="entry name" value="Tscrpt_reg_HTH_GntR"/>
</dbReference>
<dbReference type="SUPFAM" id="SSF53383">
    <property type="entry name" value="PLP-dependent transferases"/>
    <property type="match status" value="1"/>
</dbReference>
<organism evidence="7 8">
    <name type="scientific">Pseudoalteromonas holothuriae</name>
    <dbReference type="NCBI Taxonomy" id="2963714"/>
    <lineage>
        <taxon>Bacteria</taxon>
        <taxon>Pseudomonadati</taxon>
        <taxon>Pseudomonadota</taxon>
        <taxon>Gammaproteobacteria</taxon>
        <taxon>Alteromonadales</taxon>
        <taxon>Pseudoalteromonadaceae</taxon>
        <taxon>Pseudoalteromonas</taxon>
    </lineage>
</organism>
<dbReference type="Pfam" id="PF00155">
    <property type="entry name" value="Aminotran_1_2"/>
    <property type="match status" value="1"/>
</dbReference>
<dbReference type="InterPro" id="IPR036390">
    <property type="entry name" value="WH_DNA-bd_sf"/>
</dbReference>
<reference evidence="7" key="1">
    <citation type="submission" date="2022-07" db="EMBL/GenBank/DDBJ databases">
        <authorList>
            <person name="Criscuolo A."/>
        </authorList>
    </citation>
    <scope>NUCLEOTIDE SEQUENCE</scope>
    <source>
        <strain evidence="7">CIP111854</strain>
    </source>
</reference>
<dbReference type="Proteomes" id="UP001152467">
    <property type="component" value="Unassembled WGS sequence"/>
</dbReference>
<dbReference type="Pfam" id="PF00392">
    <property type="entry name" value="GntR"/>
    <property type="match status" value="1"/>
</dbReference>
<accession>A0A9W4VWR9</accession>
<evidence type="ECO:0000313" key="8">
    <source>
        <dbReference type="Proteomes" id="UP001152467"/>
    </source>
</evidence>
<proteinExistence type="inferred from homology"/>
<dbReference type="PANTHER" id="PTHR46577:SF1">
    <property type="entry name" value="HTH-TYPE TRANSCRIPTIONAL REGULATORY PROTEIN GABR"/>
    <property type="match status" value="1"/>
</dbReference>
<evidence type="ECO:0000256" key="5">
    <source>
        <dbReference type="ARBA" id="ARBA00023163"/>
    </source>
</evidence>
<comment type="caution">
    <text evidence="7">The sequence shown here is derived from an EMBL/GenBank/DDBJ whole genome shotgun (WGS) entry which is preliminary data.</text>
</comment>
<keyword evidence="3" id="KW-0805">Transcription regulation</keyword>
<evidence type="ECO:0000313" key="7">
    <source>
        <dbReference type="EMBL" id="CAH9052797.1"/>
    </source>
</evidence>
<dbReference type="EMBL" id="CAMAPC010000003">
    <property type="protein sequence ID" value="CAH9052797.1"/>
    <property type="molecule type" value="Genomic_DNA"/>
</dbReference>
<keyword evidence="2" id="KW-0663">Pyridoxal phosphate</keyword>
<evidence type="ECO:0000256" key="3">
    <source>
        <dbReference type="ARBA" id="ARBA00023015"/>
    </source>
</evidence>
<evidence type="ECO:0000256" key="2">
    <source>
        <dbReference type="ARBA" id="ARBA00022898"/>
    </source>
</evidence>
<dbReference type="InterPro" id="IPR004839">
    <property type="entry name" value="Aminotransferase_I/II_large"/>
</dbReference>
<dbReference type="GO" id="GO:0030170">
    <property type="term" value="F:pyridoxal phosphate binding"/>
    <property type="evidence" value="ECO:0007669"/>
    <property type="project" value="InterPro"/>
</dbReference>
<dbReference type="Gene3D" id="1.10.10.10">
    <property type="entry name" value="Winged helix-like DNA-binding domain superfamily/Winged helix DNA-binding domain"/>
    <property type="match status" value="1"/>
</dbReference>
<dbReference type="Gene3D" id="3.40.640.10">
    <property type="entry name" value="Type I PLP-dependent aspartate aminotransferase-like (Major domain)"/>
    <property type="match status" value="1"/>
</dbReference>
<dbReference type="PANTHER" id="PTHR46577">
    <property type="entry name" value="HTH-TYPE TRANSCRIPTIONAL REGULATORY PROTEIN GABR"/>
    <property type="match status" value="1"/>
</dbReference>
<dbReference type="InterPro" id="IPR051446">
    <property type="entry name" value="HTH_trans_reg/aminotransferase"/>
</dbReference>
<keyword evidence="5" id="KW-0804">Transcription</keyword>
<dbReference type="SMART" id="SM00345">
    <property type="entry name" value="HTH_GNTR"/>
    <property type="match status" value="1"/>
</dbReference>
<dbReference type="GO" id="GO:0004400">
    <property type="term" value="F:histidinol-phosphate transaminase activity"/>
    <property type="evidence" value="ECO:0007669"/>
    <property type="project" value="UniProtKB-EC"/>
</dbReference>
<keyword evidence="7" id="KW-0808">Transferase</keyword>
<keyword evidence="7" id="KW-0032">Aminotransferase</keyword>
<protein>
    <submittedName>
        <fullName evidence="7">Histidinol-phosphate aminotransferase</fullName>
        <ecNumber evidence="7">2.6.1.9</ecNumber>
    </submittedName>
</protein>
<dbReference type="InterPro" id="IPR015424">
    <property type="entry name" value="PyrdxlP-dep_Trfase"/>
</dbReference>
<dbReference type="CDD" id="cd07377">
    <property type="entry name" value="WHTH_GntR"/>
    <property type="match status" value="1"/>
</dbReference>
<dbReference type="GO" id="GO:0003677">
    <property type="term" value="F:DNA binding"/>
    <property type="evidence" value="ECO:0007669"/>
    <property type="project" value="UniProtKB-KW"/>
</dbReference>
<keyword evidence="8" id="KW-1185">Reference proteome</keyword>
<dbReference type="PROSITE" id="PS50949">
    <property type="entry name" value="HTH_GNTR"/>
    <property type="match status" value="1"/>
</dbReference>
<evidence type="ECO:0000259" key="6">
    <source>
        <dbReference type="PROSITE" id="PS50949"/>
    </source>
</evidence>
<comment type="similarity">
    <text evidence="1">In the C-terminal section; belongs to the class-I pyridoxal-phosphate-dependent aminotransferase family.</text>
</comment>
<dbReference type="CDD" id="cd00609">
    <property type="entry name" value="AAT_like"/>
    <property type="match status" value="1"/>
</dbReference>
<sequence>MPVHPLEFKTSVSKEAIYVQLAHTLRQAIKAGELIKGTKLSSARTMADVYQINRHTVMNALQLLVAEGWLESKEKSGYFVTRSLPIDSSCQQQKQPQYQKKHLTFATTMSEPVTHDLGQYQYQFAGGLPDIASFPFNEFKSALSKVCQRVDSTKLHYGDIGGVDELKIQIQSYLYRARSLKVDDLLVCNGSQEALFLAASVFITSGDYVACETLGYPPARRAFSACGARLIDIAQDQEGLCVADFELQLKQHNIKMLYLTPLHQYPTTVTLSPTRRLQIYKLCYQYGVVIIEDDYDHEFHYRCQPLQPMAADDPAGIVIYISTFSKLMFAGARVGYVSAADEILVQMRARKQLMNHKNDVLTQLGVAHWMATGQFERHLKRATKLYKTRYHAMADVLVQYQQQGLPLQFIKPDGGMAMWVDCQVNVQHVKQAAHKKGIYLQTEDEFYFAQSAHSLKPSITDMRHIRLGFAGQNTQQMQAGLTELMKIIYPQYLS</sequence>
<evidence type="ECO:0000256" key="4">
    <source>
        <dbReference type="ARBA" id="ARBA00023125"/>
    </source>
</evidence>
<feature type="domain" description="HTH gntR-type" evidence="6">
    <location>
        <begin position="15"/>
        <end position="83"/>
    </location>
</feature>
<dbReference type="GO" id="GO:0003700">
    <property type="term" value="F:DNA-binding transcription factor activity"/>
    <property type="evidence" value="ECO:0007669"/>
    <property type="project" value="InterPro"/>
</dbReference>
<evidence type="ECO:0000256" key="1">
    <source>
        <dbReference type="ARBA" id="ARBA00005384"/>
    </source>
</evidence>
<dbReference type="SUPFAM" id="SSF46785">
    <property type="entry name" value="Winged helix' DNA-binding domain"/>
    <property type="match status" value="1"/>
</dbReference>
<dbReference type="EC" id="2.6.1.9" evidence="7"/>
<dbReference type="InterPro" id="IPR036388">
    <property type="entry name" value="WH-like_DNA-bd_sf"/>
</dbReference>
<dbReference type="InterPro" id="IPR015421">
    <property type="entry name" value="PyrdxlP-dep_Trfase_major"/>
</dbReference>
<gene>
    <name evidence="7" type="primary">hisC_1</name>
    <name evidence="7" type="ORF">PSECIP111854_01044</name>
</gene>
<dbReference type="AlphaFoldDB" id="A0A9W4VWR9"/>
<keyword evidence="4" id="KW-0238">DNA-binding</keyword>